<comment type="caution">
    <text evidence="1">The sequence shown here is derived from an EMBL/GenBank/DDBJ whole genome shotgun (WGS) entry which is preliminary data.</text>
</comment>
<dbReference type="Proteomes" id="UP000272888">
    <property type="component" value="Unassembled WGS sequence"/>
</dbReference>
<reference evidence="2" key="1">
    <citation type="submission" date="2018-09" db="EMBL/GenBank/DDBJ databases">
        <authorList>
            <person name="Livingstone P.G."/>
            <person name="Whitworth D.E."/>
        </authorList>
    </citation>
    <scope>NUCLEOTIDE SEQUENCE [LARGE SCALE GENOMIC DNA]</scope>
    <source>
        <strain evidence="2">CA051B</strain>
    </source>
</reference>
<sequence>MTGLSGSHFRVSSRTWTVLVVLSLMGRTALAQQEPDGTVQATRRIELAATGQTVPEVVVSAGLSTVLLFDSELARESVELEGREHFSLLEVGQTVIRLIPSPHPGPGARMLMMVRFRDGAAPQRASFLLRVHPARAESVVEVYREKRTLETYQQEVREARAVALRCQEENARLLSERDLPAGLTGLLATGVLESEGVAVGELRGFTRPGSGSGFAVRPMYFYRSASRIAVEATIGVAEGRQPWMASGATIKDTSGGELKVLRVWQQEAIAPGRQGRVIVEAEYPSGTSQRTFSLRLWEDGSRVITLGGVTFP</sequence>
<organism evidence="1 2">
    <name type="scientific">Corallococcus llansteffanensis</name>
    <dbReference type="NCBI Taxonomy" id="2316731"/>
    <lineage>
        <taxon>Bacteria</taxon>
        <taxon>Pseudomonadati</taxon>
        <taxon>Myxococcota</taxon>
        <taxon>Myxococcia</taxon>
        <taxon>Myxococcales</taxon>
        <taxon>Cystobacterineae</taxon>
        <taxon>Myxococcaceae</taxon>
        <taxon>Corallococcus</taxon>
    </lineage>
</organism>
<dbReference type="Pfam" id="PF09544">
    <property type="entry name" value="DUF2381"/>
    <property type="match status" value="1"/>
</dbReference>
<dbReference type="InterPro" id="IPR011754">
    <property type="entry name" value="Mxa_paralog_2268"/>
</dbReference>
<evidence type="ECO:0000313" key="2">
    <source>
        <dbReference type="Proteomes" id="UP000272888"/>
    </source>
</evidence>
<evidence type="ECO:0000313" key="1">
    <source>
        <dbReference type="EMBL" id="RKH60300.1"/>
    </source>
</evidence>
<dbReference type="EMBL" id="RAWB01000117">
    <property type="protein sequence ID" value="RKH60300.1"/>
    <property type="molecule type" value="Genomic_DNA"/>
</dbReference>
<name>A0A3A8PZT2_9BACT</name>
<keyword evidence="2" id="KW-1185">Reference proteome</keyword>
<accession>A0A3A8PZT2</accession>
<proteinExistence type="predicted"/>
<gene>
    <name evidence="1" type="ORF">D7V93_13505</name>
</gene>
<dbReference type="AlphaFoldDB" id="A0A3A8PZT2"/>
<protein>
    <submittedName>
        <fullName evidence="1">DUF2381 family protein</fullName>
    </submittedName>
</protein>
<dbReference type="NCBIfam" id="TIGR02268">
    <property type="entry name" value="Myxococcus xanthus paralogous family TIGR02268"/>
    <property type="match status" value="1"/>
</dbReference>